<gene>
    <name evidence="1" type="ORF">HNQ51_000688</name>
</gene>
<reference evidence="1 2" key="1">
    <citation type="submission" date="2020-08" db="EMBL/GenBank/DDBJ databases">
        <title>Genomic Encyclopedia of Type Strains, Phase IV (KMG-IV): sequencing the most valuable type-strain genomes for metagenomic binning, comparative biology and taxonomic classification.</title>
        <authorList>
            <person name="Goeker M."/>
        </authorList>
    </citation>
    <scope>NUCLEOTIDE SEQUENCE [LARGE SCALE GENOMIC DNA]</scope>
    <source>
        <strain evidence="1 2">DSM 23958</strain>
    </source>
</reference>
<protein>
    <submittedName>
        <fullName evidence="1">Uncharacterized protein</fullName>
    </submittedName>
</protein>
<evidence type="ECO:0000313" key="2">
    <source>
        <dbReference type="Proteomes" id="UP000554837"/>
    </source>
</evidence>
<evidence type="ECO:0000313" key="1">
    <source>
        <dbReference type="EMBL" id="MBB5203395.1"/>
    </source>
</evidence>
<proteinExistence type="predicted"/>
<sequence length="59" mass="6533">MFALLLADRLGPALQHESIGFDGPIEGCMSSLRATPWFPVTNFTSLKWFKRVQGVLLAP</sequence>
<keyword evidence="2" id="KW-1185">Reference proteome</keyword>
<dbReference type="EMBL" id="JACHHO010000001">
    <property type="protein sequence ID" value="MBB5203395.1"/>
    <property type="molecule type" value="Genomic_DNA"/>
</dbReference>
<comment type="caution">
    <text evidence="1">The sequence shown here is derived from an EMBL/GenBank/DDBJ whole genome shotgun (WGS) entry which is preliminary data.</text>
</comment>
<dbReference type="AlphaFoldDB" id="A0A840RZH4"/>
<accession>A0A840RZH4</accession>
<name>A0A840RZH4_9BURK</name>
<dbReference type="RefSeq" id="WP_138857546.1">
    <property type="nucleotide sequence ID" value="NZ_JACHHO010000001.1"/>
</dbReference>
<organism evidence="1 2">
    <name type="scientific">Inhella inkyongensis</name>
    <dbReference type="NCBI Taxonomy" id="392593"/>
    <lineage>
        <taxon>Bacteria</taxon>
        <taxon>Pseudomonadati</taxon>
        <taxon>Pseudomonadota</taxon>
        <taxon>Betaproteobacteria</taxon>
        <taxon>Burkholderiales</taxon>
        <taxon>Sphaerotilaceae</taxon>
        <taxon>Inhella</taxon>
    </lineage>
</organism>
<dbReference type="Proteomes" id="UP000554837">
    <property type="component" value="Unassembled WGS sequence"/>
</dbReference>